<reference evidence="1 2" key="1">
    <citation type="journal article" date="2016" name="Sci. Rep.">
        <title>The Dendrobium catenatum Lindl. genome sequence provides insights into polysaccharide synthase, floral development and adaptive evolution.</title>
        <authorList>
            <person name="Zhang G.Q."/>
            <person name="Xu Q."/>
            <person name="Bian C."/>
            <person name="Tsai W.C."/>
            <person name="Yeh C.M."/>
            <person name="Liu K.W."/>
            <person name="Yoshida K."/>
            <person name="Zhang L.S."/>
            <person name="Chang S.B."/>
            <person name="Chen F."/>
            <person name="Shi Y."/>
            <person name="Su Y.Y."/>
            <person name="Zhang Y.Q."/>
            <person name="Chen L.J."/>
            <person name="Yin Y."/>
            <person name="Lin M."/>
            <person name="Huang H."/>
            <person name="Deng H."/>
            <person name="Wang Z.W."/>
            <person name="Zhu S.L."/>
            <person name="Zhao X."/>
            <person name="Deng C."/>
            <person name="Niu S.C."/>
            <person name="Huang J."/>
            <person name="Wang M."/>
            <person name="Liu G.H."/>
            <person name="Yang H.J."/>
            <person name="Xiao X.J."/>
            <person name="Hsiao Y.Y."/>
            <person name="Wu W.L."/>
            <person name="Chen Y.Y."/>
            <person name="Mitsuda N."/>
            <person name="Ohme-Takagi M."/>
            <person name="Luo Y.B."/>
            <person name="Van de Peer Y."/>
            <person name="Liu Z.J."/>
        </authorList>
    </citation>
    <scope>NUCLEOTIDE SEQUENCE [LARGE SCALE GENOMIC DNA]</scope>
    <source>
        <tissue evidence="1">The whole plant</tissue>
    </source>
</reference>
<evidence type="ECO:0000313" key="1">
    <source>
        <dbReference type="EMBL" id="PKU59252.1"/>
    </source>
</evidence>
<dbReference type="Proteomes" id="UP000233837">
    <property type="component" value="Unassembled WGS sequence"/>
</dbReference>
<organism evidence="1 2">
    <name type="scientific">Dendrobium catenatum</name>
    <dbReference type="NCBI Taxonomy" id="906689"/>
    <lineage>
        <taxon>Eukaryota</taxon>
        <taxon>Viridiplantae</taxon>
        <taxon>Streptophyta</taxon>
        <taxon>Embryophyta</taxon>
        <taxon>Tracheophyta</taxon>
        <taxon>Spermatophyta</taxon>
        <taxon>Magnoliopsida</taxon>
        <taxon>Liliopsida</taxon>
        <taxon>Asparagales</taxon>
        <taxon>Orchidaceae</taxon>
        <taxon>Epidendroideae</taxon>
        <taxon>Malaxideae</taxon>
        <taxon>Dendrobiinae</taxon>
        <taxon>Dendrobium</taxon>
    </lineage>
</organism>
<sequence>MDRLIPSEGNSIDSIQNDLYKLQMKMHICTEQYMRKKRCLHDQFMQEREEILKTYAAKIQELDAPSFHQEKPKTSLSGDESFQPGKNLMFFPPSFPLPLALQFPHLAPLPVAGSFPPWLPVLVPWVARSCLLWLSF</sequence>
<accession>A0A2I0V765</accession>
<dbReference type="EMBL" id="KZ504137">
    <property type="protein sequence ID" value="PKU59252.1"/>
    <property type="molecule type" value="Genomic_DNA"/>
</dbReference>
<name>A0A2I0V765_9ASPA</name>
<dbReference type="AlphaFoldDB" id="A0A2I0V765"/>
<evidence type="ECO:0000313" key="2">
    <source>
        <dbReference type="Proteomes" id="UP000233837"/>
    </source>
</evidence>
<proteinExistence type="predicted"/>
<keyword evidence="2" id="KW-1185">Reference proteome</keyword>
<reference evidence="1 2" key="2">
    <citation type="journal article" date="2017" name="Nature">
        <title>The Apostasia genome and the evolution of orchids.</title>
        <authorList>
            <person name="Zhang G.Q."/>
            <person name="Liu K.W."/>
            <person name="Li Z."/>
            <person name="Lohaus R."/>
            <person name="Hsiao Y.Y."/>
            <person name="Niu S.C."/>
            <person name="Wang J.Y."/>
            <person name="Lin Y.C."/>
            <person name="Xu Q."/>
            <person name="Chen L.J."/>
            <person name="Yoshida K."/>
            <person name="Fujiwara S."/>
            <person name="Wang Z.W."/>
            <person name="Zhang Y.Q."/>
            <person name="Mitsuda N."/>
            <person name="Wang M."/>
            <person name="Liu G.H."/>
            <person name="Pecoraro L."/>
            <person name="Huang H.X."/>
            <person name="Xiao X.J."/>
            <person name="Lin M."/>
            <person name="Wu X.Y."/>
            <person name="Wu W.L."/>
            <person name="Chen Y.Y."/>
            <person name="Chang S.B."/>
            <person name="Sakamoto S."/>
            <person name="Ohme-Takagi M."/>
            <person name="Yagi M."/>
            <person name="Zeng S.J."/>
            <person name="Shen C.Y."/>
            <person name="Yeh C.M."/>
            <person name="Luo Y.B."/>
            <person name="Tsai W.C."/>
            <person name="Van de Peer Y."/>
            <person name="Liu Z.J."/>
        </authorList>
    </citation>
    <scope>NUCLEOTIDE SEQUENCE [LARGE SCALE GENOMIC DNA]</scope>
    <source>
        <tissue evidence="1">The whole plant</tissue>
    </source>
</reference>
<protein>
    <submittedName>
        <fullName evidence="1">Uncharacterized protein</fullName>
    </submittedName>
</protein>
<gene>
    <name evidence="1" type="ORF">MA16_Dca021674</name>
</gene>